<dbReference type="GO" id="GO:0005764">
    <property type="term" value="C:lysosome"/>
    <property type="evidence" value="ECO:0007669"/>
    <property type="project" value="TreeGrafter"/>
</dbReference>
<evidence type="ECO:0000313" key="3">
    <source>
        <dbReference type="Proteomes" id="UP001239994"/>
    </source>
</evidence>
<evidence type="ECO:0008006" key="4">
    <source>
        <dbReference type="Google" id="ProtNLM"/>
    </source>
</evidence>
<dbReference type="PRINTS" id="PR00317">
    <property type="entry name" value="EPENDYMIN"/>
</dbReference>
<dbReference type="PANTHER" id="PTHR10697">
    <property type="entry name" value="MAMMALIAN EPENDYMIN-RELATED PROTEIN 1"/>
    <property type="match status" value="1"/>
</dbReference>
<comment type="caution">
    <text evidence="2">The sequence shown here is derived from an EMBL/GenBank/DDBJ whole genome shotgun (WGS) entry which is preliminary data.</text>
</comment>
<dbReference type="AlphaFoldDB" id="A0AAD8YX54"/>
<dbReference type="PANTHER" id="PTHR10697:SF5">
    <property type="entry name" value="EPENDYMIN-RELATED"/>
    <property type="match status" value="1"/>
</dbReference>
<dbReference type="Proteomes" id="UP001239994">
    <property type="component" value="Unassembled WGS sequence"/>
</dbReference>
<dbReference type="InterPro" id="IPR001299">
    <property type="entry name" value="Ependymin"/>
</dbReference>
<accession>A0AAD8YX54</accession>
<proteinExistence type="inferred from homology"/>
<dbReference type="EMBL" id="JAROKS010000023">
    <property type="protein sequence ID" value="KAK1788189.1"/>
    <property type="molecule type" value="Genomic_DNA"/>
</dbReference>
<reference evidence="2" key="1">
    <citation type="submission" date="2023-03" db="EMBL/GenBank/DDBJ databases">
        <title>Electrophorus voltai genome.</title>
        <authorList>
            <person name="Bian C."/>
        </authorList>
    </citation>
    <scope>NUCLEOTIDE SEQUENCE</scope>
    <source>
        <strain evidence="2">CB-2022</strain>
        <tissue evidence="2">Muscle</tissue>
    </source>
</reference>
<protein>
    <recommendedName>
        <fullName evidence="4">Ependymin</fullName>
    </recommendedName>
</protein>
<dbReference type="GO" id="GO:0005576">
    <property type="term" value="C:extracellular region"/>
    <property type="evidence" value="ECO:0007669"/>
    <property type="project" value="InterPro"/>
</dbReference>
<dbReference type="Pfam" id="PF00811">
    <property type="entry name" value="Ependymin"/>
    <property type="match status" value="1"/>
</dbReference>
<organism evidence="2 3">
    <name type="scientific">Electrophorus voltai</name>
    <dbReference type="NCBI Taxonomy" id="2609070"/>
    <lineage>
        <taxon>Eukaryota</taxon>
        <taxon>Metazoa</taxon>
        <taxon>Chordata</taxon>
        <taxon>Craniata</taxon>
        <taxon>Vertebrata</taxon>
        <taxon>Euteleostomi</taxon>
        <taxon>Actinopterygii</taxon>
        <taxon>Neopterygii</taxon>
        <taxon>Teleostei</taxon>
        <taxon>Ostariophysi</taxon>
        <taxon>Gymnotiformes</taxon>
        <taxon>Gymnotoidei</taxon>
        <taxon>Gymnotidae</taxon>
        <taxon>Electrophorus</taxon>
    </lineage>
</organism>
<name>A0AAD8YX54_9TELE</name>
<dbReference type="GO" id="GO:0007160">
    <property type="term" value="P:cell-matrix adhesion"/>
    <property type="evidence" value="ECO:0007669"/>
    <property type="project" value="InterPro"/>
</dbReference>
<gene>
    <name evidence="2" type="ORF">P4O66_016649</name>
</gene>
<evidence type="ECO:0000313" key="2">
    <source>
        <dbReference type="EMBL" id="KAK1788189.1"/>
    </source>
</evidence>
<sequence length="230" mass="25562">MEGVSEQSGANSANPPLSHRVAANVAPHQPGTPSIKRTRLRGPALTHGEKIFPEGKTMVFEQFYYDAFEQRIRVIAAGQESNHSLHVDILMLFRERVYYEINYQNQSCVKMPLSAAFNPIEIPYDAQHNAQFVLGTLSAPGQGLLVNDWVGFIPEYQAKYSMSVTEFGCIPITFLYHIEKMGHVLSSFYDIVVGIENPEVFIPPAFCGSAKLVEQTDGKAADFFTALNSN</sequence>
<dbReference type="SMART" id="SM00026">
    <property type="entry name" value="EPEND"/>
    <property type="match status" value="1"/>
</dbReference>
<keyword evidence="3" id="KW-1185">Reference proteome</keyword>
<evidence type="ECO:0000256" key="1">
    <source>
        <dbReference type="ARBA" id="ARBA00010771"/>
    </source>
</evidence>
<dbReference type="GO" id="GO:0005509">
    <property type="term" value="F:calcium ion binding"/>
    <property type="evidence" value="ECO:0007669"/>
    <property type="project" value="InterPro"/>
</dbReference>
<comment type="similarity">
    <text evidence="1">Belongs to the ependymin family.</text>
</comment>